<dbReference type="Proteomes" id="UP001629214">
    <property type="component" value="Unassembled WGS sequence"/>
</dbReference>
<comment type="caution">
    <text evidence="4">The sequence shown here is derived from an EMBL/GenBank/DDBJ whole genome shotgun (WGS) entry which is preliminary data.</text>
</comment>
<dbReference type="SUPFAM" id="SSF54373">
    <property type="entry name" value="FAD-linked reductases, C-terminal domain"/>
    <property type="match status" value="1"/>
</dbReference>
<dbReference type="Gene3D" id="3.50.50.60">
    <property type="entry name" value="FAD/NAD(P)-binding domain"/>
    <property type="match status" value="1"/>
</dbReference>
<evidence type="ECO:0000259" key="3">
    <source>
        <dbReference type="Pfam" id="PF01266"/>
    </source>
</evidence>
<dbReference type="Gene3D" id="3.30.9.10">
    <property type="entry name" value="D-Amino Acid Oxidase, subunit A, domain 2"/>
    <property type="match status" value="1"/>
</dbReference>
<evidence type="ECO:0000313" key="5">
    <source>
        <dbReference type="Proteomes" id="UP001629214"/>
    </source>
</evidence>
<dbReference type="SUPFAM" id="SSF51905">
    <property type="entry name" value="FAD/NAD(P)-binding domain"/>
    <property type="match status" value="1"/>
</dbReference>
<dbReference type="PANTHER" id="PTHR13847:SF287">
    <property type="entry name" value="FAD-DEPENDENT OXIDOREDUCTASE DOMAIN-CONTAINING PROTEIN 1"/>
    <property type="match status" value="1"/>
</dbReference>
<proteinExistence type="predicted"/>
<accession>A0ABW8Z2R6</accession>
<evidence type="ECO:0000313" key="4">
    <source>
        <dbReference type="EMBL" id="MFL9877178.1"/>
    </source>
</evidence>
<keyword evidence="2" id="KW-1133">Transmembrane helix</keyword>
<keyword evidence="2" id="KW-0812">Transmembrane</keyword>
<dbReference type="RefSeq" id="WP_408165243.1">
    <property type="nucleotide sequence ID" value="NZ_JAQQFR010000001.1"/>
</dbReference>
<reference evidence="4 5" key="1">
    <citation type="journal article" date="2024" name="Chem. Sci.">
        <title>Discovery of megapolipeptins by genome mining of a Burkholderiales bacteria collection.</title>
        <authorList>
            <person name="Paulo B.S."/>
            <person name="Recchia M.J.J."/>
            <person name="Lee S."/>
            <person name="Fergusson C.H."/>
            <person name="Romanowski S.B."/>
            <person name="Hernandez A."/>
            <person name="Krull N."/>
            <person name="Liu D.Y."/>
            <person name="Cavanagh H."/>
            <person name="Bos A."/>
            <person name="Gray C.A."/>
            <person name="Murphy B.T."/>
            <person name="Linington R.G."/>
            <person name="Eustaquio A.S."/>
        </authorList>
    </citation>
    <scope>NUCLEOTIDE SEQUENCE [LARGE SCALE GENOMIC DNA]</scope>
    <source>
        <strain evidence="4 5">RL21-008-BIB-B</strain>
    </source>
</reference>
<keyword evidence="1" id="KW-0560">Oxidoreductase</keyword>
<dbReference type="InterPro" id="IPR036188">
    <property type="entry name" value="FAD/NAD-bd_sf"/>
</dbReference>
<gene>
    <name evidence="4" type="ORF">PQR63_02195</name>
</gene>
<keyword evidence="5" id="KW-1185">Reference proteome</keyword>
<name>A0ABW8Z2R6_9BURK</name>
<evidence type="ECO:0000256" key="2">
    <source>
        <dbReference type="SAM" id="Phobius"/>
    </source>
</evidence>
<evidence type="ECO:0000256" key="1">
    <source>
        <dbReference type="ARBA" id="ARBA00023002"/>
    </source>
</evidence>
<feature type="transmembrane region" description="Helical" evidence="2">
    <location>
        <begin position="20"/>
        <end position="37"/>
    </location>
</feature>
<sequence>MTSHVTTDINSGPKRLSADVLIIGGGIVGTSAALALAKAGRKVVLLERDLCGSRSSGINYGGVRRQGRSVSQLPLAQRAHRIWEGLSDLIGIDGEYVRSGHFKLARSAADMQALEAYAELSKPFGLGIELISGERLRQQCPWLGGAVVGGSLCPEDGQANPRLVSPAFAQAAQRAGAHIIERCEVREAGYDGTAFSVRAELNTGEGRQSLQVRAAALINCAGAWAGKLAEAFGETVPMFSGHPNMAVTEPIPHFLPWSLGVEGGSIYCRQVSRGNVVLGGGRGYAQDENRARSSHDAILALLPQAVDLLPALRHVHIIRTWSGVEGYLPDRQPILGASSTQDGLFHGFGFCGAGFQIGPAAGEVLADLVMHGRSDIPIDAFSIRRFQSTLPVADFNLASEPERKIQ</sequence>
<dbReference type="Pfam" id="PF01266">
    <property type="entry name" value="DAO"/>
    <property type="match status" value="1"/>
</dbReference>
<dbReference type="InterPro" id="IPR006076">
    <property type="entry name" value="FAD-dep_OxRdtase"/>
</dbReference>
<protein>
    <submittedName>
        <fullName evidence="4">FAD-dependent oxidoreductase</fullName>
    </submittedName>
</protein>
<feature type="domain" description="FAD dependent oxidoreductase" evidence="3">
    <location>
        <begin position="19"/>
        <end position="368"/>
    </location>
</feature>
<organism evidence="4 5">
    <name type="scientific">Herbaspirillum rhizosphaerae</name>
    <dbReference type="NCBI Taxonomy" id="346179"/>
    <lineage>
        <taxon>Bacteria</taxon>
        <taxon>Pseudomonadati</taxon>
        <taxon>Pseudomonadota</taxon>
        <taxon>Betaproteobacteria</taxon>
        <taxon>Burkholderiales</taxon>
        <taxon>Oxalobacteraceae</taxon>
        <taxon>Herbaspirillum</taxon>
    </lineage>
</organism>
<keyword evidence="2" id="KW-0472">Membrane</keyword>
<dbReference type="PANTHER" id="PTHR13847">
    <property type="entry name" value="SARCOSINE DEHYDROGENASE-RELATED"/>
    <property type="match status" value="1"/>
</dbReference>
<dbReference type="EMBL" id="JAQQFR010000001">
    <property type="protein sequence ID" value="MFL9877178.1"/>
    <property type="molecule type" value="Genomic_DNA"/>
</dbReference>